<feature type="compositionally biased region" description="Polar residues" evidence="1">
    <location>
        <begin position="45"/>
        <end position="63"/>
    </location>
</feature>
<feature type="compositionally biased region" description="Low complexity" evidence="1">
    <location>
        <begin position="147"/>
        <end position="158"/>
    </location>
</feature>
<keyword evidence="3" id="KW-1185">Reference proteome</keyword>
<dbReference type="EMBL" id="PQXL01000208">
    <property type="protein sequence ID" value="THV49168.1"/>
    <property type="molecule type" value="Genomic_DNA"/>
</dbReference>
<protein>
    <submittedName>
        <fullName evidence="2">Uncharacterized protein</fullName>
    </submittedName>
</protein>
<feature type="compositionally biased region" description="Basic and acidic residues" evidence="1">
    <location>
        <begin position="250"/>
        <end position="260"/>
    </location>
</feature>
<dbReference type="AlphaFoldDB" id="A0A4S8QVA6"/>
<organism evidence="2 3">
    <name type="scientific">Botrytis galanthina</name>
    <dbReference type="NCBI Taxonomy" id="278940"/>
    <lineage>
        <taxon>Eukaryota</taxon>
        <taxon>Fungi</taxon>
        <taxon>Dikarya</taxon>
        <taxon>Ascomycota</taxon>
        <taxon>Pezizomycotina</taxon>
        <taxon>Leotiomycetes</taxon>
        <taxon>Helotiales</taxon>
        <taxon>Sclerotiniaceae</taxon>
        <taxon>Botrytis</taxon>
    </lineage>
</organism>
<feature type="compositionally biased region" description="Basic and acidic residues" evidence="1">
    <location>
        <begin position="197"/>
        <end position="207"/>
    </location>
</feature>
<dbReference type="OrthoDB" id="3558681at2759"/>
<comment type="caution">
    <text evidence="2">The sequence shown here is derived from an EMBL/GenBank/DDBJ whole genome shotgun (WGS) entry which is preliminary data.</text>
</comment>
<dbReference type="Proteomes" id="UP000308671">
    <property type="component" value="Unassembled WGS sequence"/>
</dbReference>
<proteinExistence type="predicted"/>
<evidence type="ECO:0000256" key="1">
    <source>
        <dbReference type="SAM" id="MobiDB-lite"/>
    </source>
</evidence>
<sequence>MSRGPKVNENYLYPNVADQLPPRSNPPMNNSFPASSPIVNAPARQYNQNFPHPSMNRQSSSAYPPTHVACPTSAYTSTGNFSAPKYNHNFPYPSLPLQRSSAYIPSFTSSTYASASASAGKYAAKSYVPAATCSNPTQTTHRRKPGSSSRHSQASCSSDTCFQPSLPPSPKPFNREPIHKSLSQLQNDIPVRPTAQDTKRDSGRSDRSTSGLSSPAPTSVGSSSPNKGRPRINGVYVDDYDRPKRRHRVSRETRKKETAERQAVARLSAGRQTAKSPAADGERE</sequence>
<feature type="compositionally biased region" description="Polar residues" evidence="1">
    <location>
        <begin position="26"/>
        <end position="38"/>
    </location>
</feature>
<gene>
    <name evidence="2" type="ORF">BGAL_0208g00190</name>
</gene>
<feature type="region of interest" description="Disordered" evidence="1">
    <location>
        <begin position="1"/>
        <end position="64"/>
    </location>
</feature>
<feature type="compositionally biased region" description="Low complexity" evidence="1">
    <location>
        <begin position="208"/>
        <end position="225"/>
    </location>
</feature>
<evidence type="ECO:0000313" key="2">
    <source>
        <dbReference type="EMBL" id="THV49168.1"/>
    </source>
</evidence>
<accession>A0A4S8QVA6</accession>
<name>A0A4S8QVA6_9HELO</name>
<evidence type="ECO:0000313" key="3">
    <source>
        <dbReference type="Proteomes" id="UP000308671"/>
    </source>
</evidence>
<reference evidence="2 3" key="1">
    <citation type="submission" date="2017-12" db="EMBL/GenBank/DDBJ databases">
        <title>Comparative genomics of Botrytis spp.</title>
        <authorList>
            <person name="Valero-Jimenez C.A."/>
            <person name="Tapia P."/>
            <person name="Veloso J."/>
            <person name="Silva-Moreno E."/>
            <person name="Staats M."/>
            <person name="Valdes J.H."/>
            <person name="Van Kan J.A.L."/>
        </authorList>
    </citation>
    <scope>NUCLEOTIDE SEQUENCE [LARGE SCALE GENOMIC DNA]</scope>
    <source>
        <strain evidence="2 3">MUCL435</strain>
    </source>
</reference>
<feature type="region of interest" description="Disordered" evidence="1">
    <location>
        <begin position="132"/>
        <end position="284"/>
    </location>
</feature>